<feature type="region of interest" description="Disordered" evidence="16">
    <location>
        <begin position="18"/>
        <end position="78"/>
    </location>
</feature>
<feature type="compositionally biased region" description="Basic and acidic residues" evidence="16">
    <location>
        <begin position="33"/>
        <end position="54"/>
    </location>
</feature>
<dbReference type="SMART" id="SM00355">
    <property type="entry name" value="ZnF_C2H2"/>
    <property type="match status" value="11"/>
</dbReference>
<keyword evidence="3" id="KW-0678">Repressor</keyword>
<feature type="compositionally biased region" description="Basic and acidic residues" evidence="16">
    <location>
        <begin position="570"/>
        <end position="579"/>
    </location>
</feature>
<keyword evidence="19" id="KW-1185">Reference proteome</keyword>
<keyword evidence="4" id="KW-0479">Metal-binding</keyword>
<feature type="domain" description="C2H2-type" evidence="17">
    <location>
        <begin position="435"/>
        <end position="463"/>
    </location>
</feature>
<evidence type="ECO:0000256" key="6">
    <source>
        <dbReference type="ARBA" id="ARBA00022771"/>
    </source>
</evidence>
<feature type="domain" description="C2H2-type" evidence="17">
    <location>
        <begin position="521"/>
        <end position="549"/>
    </location>
</feature>
<feature type="domain" description="C2H2-type" evidence="17">
    <location>
        <begin position="493"/>
        <end position="520"/>
    </location>
</feature>
<evidence type="ECO:0000313" key="19">
    <source>
        <dbReference type="Proteomes" id="UP000593571"/>
    </source>
</evidence>
<keyword evidence="5" id="KW-0677">Repeat</keyword>
<accession>A0A7J8DFY1</accession>
<dbReference type="PROSITE" id="PS00028">
    <property type="entry name" value="ZINC_FINGER_C2H2_1"/>
    <property type="match status" value="7"/>
</dbReference>
<evidence type="ECO:0000256" key="2">
    <source>
        <dbReference type="ARBA" id="ARBA00006991"/>
    </source>
</evidence>
<feature type="domain" description="C2H2-type" evidence="17">
    <location>
        <begin position="292"/>
        <end position="319"/>
    </location>
</feature>
<evidence type="ECO:0000256" key="3">
    <source>
        <dbReference type="ARBA" id="ARBA00022491"/>
    </source>
</evidence>
<keyword evidence="8" id="KW-0805">Transcription regulation</keyword>
<feature type="domain" description="C2H2-type" evidence="17">
    <location>
        <begin position="320"/>
        <end position="348"/>
    </location>
</feature>
<dbReference type="AlphaFoldDB" id="A0A7J8DFY1"/>
<evidence type="ECO:0000256" key="5">
    <source>
        <dbReference type="ARBA" id="ARBA00022737"/>
    </source>
</evidence>
<dbReference type="GO" id="GO:0001228">
    <property type="term" value="F:DNA-binding transcription activator activity, RNA polymerase II-specific"/>
    <property type="evidence" value="ECO:0007669"/>
    <property type="project" value="TreeGrafter"/>
</dbReference>
<evidence type="ECO:0000256" key="7">
    <source>
        <dbReference type="ARBA" id="ARBA00022833"/>
    </source>
</evidence>
<feature type="domain" description="C2H2-type" evidence="17">
    <location>
        <begin position="553"/>
        <end position="581"/>
    </location>
</feature>
<keyword evidence="6 15" id="KW-0863">Zinc-finger</keyword>
<evidence type="ECO:0000256" key="8">
    <source>
        <dbReference type="ARBA" id="ARBA00023015"/>
    </source>
</evidence>
<comment type="similarity">
    <text evidence="13">Belongs to the CTCF zinc-finger protein family.</text>
</comment>
<evidence type="ECO:0000256" key="16">
    <source>
        <dbReference type="SAM" id="MobiDB-lite"/>
    </source>
</evidence>
<feature type="domain" description="C2H2-type" evidence="17">
    <location>
        <begin position="349"/>
        <end position="376"/>
    </location>
</feature>
<evidence type="ECO:0000256" key="10">
    <source>
        <dbReference type="ARBA" id="ARBA00023159"/>
    </source>
</evidence>
<evidence type="ECO:0000313" key="18">
    <source>
        <dbReference type="EMBL" id="KAF6422051.1"/>
    </source>
</evidence>
<dbReference type="SUPFAM" id="SSF57667">
    <property type="entry name" value="beta-beta-alpha zinc fingers"/>
    <property type="match status" value="6"/>
</dbReference>
<dbReference type="GO" id="GO:0008270">
    <property type="term" value="F:zinc ion binding"/>
    <property type="evidence" value="ECO:0007669"/>
    <property type="project" value="UniProtKB-KW"/>
</dbReference>
<feature type="domain" description="C2H2-type" evidence="17">
    <location>
        <begin position="405"/>
        <end position="433"/>
    </location>
</feature>
<dbReference type="FunFam" id="3.30.160.60:FF:000373">
    <property type="entry name" value="Putative transcriptional repressor ctcf"/>
    <property type="match status" value="1"/>
</dbReference>
<evidence type="ECO:0000256" key="9">
    <source>
        <dbReference type="ARBA" id="ARBA00023125"/>
    </source>
</evidence>
<dbReference type="FunFam" id="3.30.160.60:FF:000222">
    <property type="entry name" value="Putative transcriptional repressor ctcf"/>
    <property type="match status" value="1"/>
</dbReference>
<dbReference type="Pfam" id="PF00096">
    <property type="entry name" value="zf-C2H2"/>
    <property type="match status" value="5"/>
</dbReference>
<keyword evidence="10" id="KW-0010">Activator</keyword>
<feature type="domain" description="C2H2-type" evidence="17">
    <location>
        <begin position="377"/>
        <end position="404"/>
    </location>
</feature>
<dbReference type="InterPro" id="IPR013087">
    <property type="entry name" value="Znf_C2H2_type"/>
</dbReference>
<reference evidence="18 19" key="1">
    <citation type="journal article" date="2020" name="Nature">
        <title>Six reference-quality genomes reveal evolution of bat adaptations.</title>
        <authorList>
            <person name="Jebb D."/>
            <person name="Huang Z."/>
            <person name="Pippel M."/>
            <person name="Hughes G.M."/>
            <person name="Lavrichenko K."/>
            <person name="Devanna P."/>
            <person name="Winkler S."/>
            <person name="Jermiin L.S."/>
            <person name="Skirmuntt E.C."/>
            <person name="Katzourakis A."/>
            <person name="Burkitt-Gray L."/>
            <person name="Ray D.A."/>
            <person name="Sullivan K.A.M."/>
            <person name="Roscito J.G."/>
            <person name="Kirilenko B.M."/>
            <person name="Davalos L.M."/>
            <person name="Corthals A.P."/>
            <person name="Power M.L."/>
            <person name="Jones G."/>
            <person name="Ransome R.D."/>
            <person name="Dechmann D.K.N."/>
            <person name="Locatelli A.G."/>
            <person name="Puechmaille S.J."/>
            <person name="Fedrigo O."/>
            <person name="Jarvis E.D."/>
            <person name="Hiller M."/>
            <person name="Vernes S.C."/>
            <person name="Myers E.W."/>
            <person name="Teeling E.C."/>
        </authorList>
    </citation>
    <scope>NUCLEOTIDE SEQUENCE [LARGE SCALE GENOMIC DNA]</scope>
    <source>
        <strain evidence="18">MRouAeg1</strain>
        <tissue evidence="18">Muscle</tissue>
    </source>
</reference>
<proteinExistence type="inferred from homology"/>
<keyword evidence="7" id="KW-0862">Zinc</keyword>
<dbReference type="PANTHER" id="PTHR24393:SF15">
    <property type="entry name" value="IP01243P-RELATED"/>
    <property type="match status" value="1"/>
</dbReference>
<comment type="caution">
    <text evidence="18">The sequence shown here is derived from an EMBL/GenBank/DDBJ whole genome shotgun (WGS) entry which is preliminary data.</text>
</comment>
<evidence type="ECO:0000256" key="12">
    <source>
        <dbReference type="ARBA" id="ARBA00023242"/>
    </source>
</evidence>
<dbReference type="PROSITE" id="PS50157">
    <property type="entry name" value="ZINC_FINGER_C2H2_2"/>
    <property type="match status" value="11"/>
</dbReference>
<dbReference type="FunFam" id="3.30.160.60:FF:000283">
    <property type="entry name" value="Putative transcriptional repressor ctcf"/>
    <property type="match status" value="1"/>
</dbReference>
<evidence type="ECO:0000256" key="13">
    <source>
        <dbReference type="ARBA" id="ARBA00061457"/>
    </source>
</evidence>
<dbReference type="GO" id="GO:0000978">
    <property type="term" value="F:RNA polymerase II cis-regulatory region sequence-specific DNA binding"/>
    <property type="evidence" value="ECO:0007669"/>
    <property type="project" value="TreeGrafter"/>
</dbReference>
<keyword evidence="11" id="KW-0804">Transcription</keyword>
<evidence type="ECO:0000256" key="11">
    <source>
        <dbReference type="ARBA" id="ARBA00023163"/>
    </source>
</evidence>
<evidence type="ECO:0000256" key="4">
    <source>
        <dbReference type="ARBA" id="ARBA00022723"/>
    </source>
</evidence>
<feature type="domain" description="C2H2-type" evidence="17">
    <location>
        <begin position="465"/>
        <end position="492"/>
    </location>
</feature>
<feature type="region of interest" description="Disordered" evidence="16">
    <location>
        <begin position="570"/>
        <end position="600"/>
    </location>
</feature>
<evidence type="ECO:0000256" key="14">
    <source>
        <dbReference type="ARBA" id="ARBA00079129"/>
    </source>
</evidence>
<evidence type="ECO:0000256" key="15">
    <source>
        <dbReference type="PROSITE-ProRule" id="PRU00042"/>
    </source>
</evidence>
<gene>
    <name evidence="18" type="ORF">HJG63_003452</name>
</gene>
<dbReference type="EMBL" id="JACASE010000012">
    <property type="protein sequence ID" value="KAF6422051.1"/>
    <property type="molecule type" value="Genomic_DNA"/>
</dbReference>
<protein>
    <recommendedName>
        <fullName evidence="14">CCCTC-binding factor</fullName>
    </recommendedName>
</protein>
<dbReference type="Proteomes" id="UP000593571">
    <property type="component" value="Unassembled WGS sequence"/>
</dbReference>
<feature type="domain" description="C2H2-type" evidence="17">
    <location>
        <begin position="264"/>
        <end position="291"/>
    </location>
</feature>
<dbReference type="Gene3D" id="3.30.160.60">
    <property type="entry name" value="Classic Zinc Finger"/>
    <property type="match status" value="9"/>
</dbReference>
<comment type="subcellular location">
    <subcellularLocation>
        <location evidence="1">Nucleus</location>
    </subcellularLocation>
</comment>
<evidence type="ECO:0000256" key="1">
    <source>
        <dbReference type="ARBA" id="ARBA00004123"/>
    </source>
</evidence>
<keyword evidence="9" id="KW-0238">DNA-binding</keyword>
<dbReference type="GO" id="GO:0005634">
    <property type="term" value="C:nucleus"/>
    <property type="evidence" value="ECO:0007669"/>
    <property type="project" value="UniProtKB-SubCell"/>
</dbReference>
<dbReference type="FunFam" id="3.30.160.60:FF:000420">
    <property type="entry name" value="Putative transcriptional repressor ctcf"/>
    <property type="match status" value="1"/>
</dbReference>
<dbReference type="FunFam" id="3.30.160.60:FF:000049">
    <property type="entry name" value="transcriptional repressor CTCF isoform X1"/>
    <property type="match status" value="2"/>
</dbReference>
<dbReference type="InterPro" id="IPR036236">
    <property type="entry name" value="Znf_C2H2_sf"/>
</dbReference>
<sequence>MAGPEACDPLEQFTKIKELELVPGKAPEEEGVERERGVRREKGPSSPREAEAELPRGALQTQVPQGEAGLGPAPAEESEKQILTLQAVSLTPDAVELQDVDWLTSQHQDGLQVLVPPGGGLESLLWVEDEAQQSLHPCVAINIPEEVYSLPELGLMQFHVLEESVAVAVAGGDGALVASPEESTRLIKFEKGPEEAQPPAEGVVGENPEKQIFFLEARPGDDGRSEIVLTISNLNIAEPDDQLASGQPHAAEDRKETQGAKRNFQCDFCTFASSRISSLNRHMKTHTSEKPHTCHLCLKAFRTVTLLRNHVNTHTGTRPYKCGDCDMAFVTSGELVRHRRYKHTHEKPFKCSMCKYASVEASKLKRHIRSHTGERPFQCCLCSYASKDTYKLKRHMRTHSGEKPYECHVCQARFTQSGTLKTHVLQKHSKNAPKFQCPHCATVIARKSDLRVHLRNLHSYKATGVTCRHCSTVFHERYALLQHQKTHKNEKSFQCERCGYACKQERHMTAHARTHTGEKPFTCHFCSRSFRQKQLLNIHVKKCHDANFTPTVHVCPKCAKGFSRWNNMQRHSEKCDSGQERSASSGKGGRMKRKKPDVPKEALEGADAAAGELVAVHGEQSPGAAAMPPVGGGGDGIVGLDLGDAATCEMLLSLLDK</sequence>
<name>A0A7J8DFY1_ROUAE</name>
<evidence type="ECO:0000259" key="17">
    <source>
        <dbReference type="PROSITE" id="PS50157"/>
    </source>
</evidence>
<comment type="similarity">
    <text evidence="2">Belongs to the krueppel C2H2-type zinc-finger protein family.</text>
</comment>
<keyword evidence="12" id="KW-0539">Nucleus</keyword>
<dbReference type="PANTHER" id="PTHR24393">
    <property type="entry name" value="ZINC FINGER PROTEIN"/>
    <property type="match status" value="1"/>
</dbReference>
<organism evidence="18 19">
    <name type="scientific">Rousettus aegyptiacus</name>
    <name type="common">Egyptian fruit bat</name>
    <name type="synonym">Pteropus aegyptiacus</name>
    <dbReference type="NCBI Taxonomy" id="9407"/>
    <lineage>
        <taxon>Eukaryota</taxon>
        <taxon>Metazoa</taxon>
        <taxon>Chordata</taxon>
        <taxon>Craniata</taxon>
        <taxon>Vertebrata</taxon>
        <taxon>Euteleostomi</taxon>
        <taxon>Mammalia</taxon>
        <taxon>Eutheria</taxon>
        <taxon>Laurasiatheria</taxon>
        <taxon>Chiroptera</taxon>
        <taxon>Yinpterochiroptera</taxon>
        <taxon>Pteropodoidea</taxon>
        <taxon>Pteropodidae</taxon>
        <taxon>Rousettinae</taxon>
        <taxon>Rousettus</taxon>
    </lineage>
</organism>